<dbReference type="Proteomes" id="UP000004935">
    <property type="component" value="Unassembled WGS sequence"/>
</dbReference>
<reference evidence="1" key="2">
    <citation type="submission" date="2013-11" db="EMBL/GenBank/DDBJ databases">
        <title>Draft genome sequence of Anaerostipes caccae (DSM 14662).</title>
        <authorList>
            <person name="Sudarsanam P."/>
            <person name="Ley R."/>
            <person name="Guruge J."/>
            <person name="Turnbaugh P.J."/>
            <person name="Mahowald M."/>
            <person name="Liep D."/>
            <person name="Gordon J."/>
        </authorList>
    </citation>
    <scope>NUCLEOTIDE SEQUENCE</scope>
    <source>
        <strain evidence="1">DSM 14662</strain>
    </source>
</reference>
<accession>B0MAP9</accession>
<protein>
    <submittedName>
        <fullName evidence="1">Uncharacterized protein</fullName>
    </submittedName>
</protein>
<comment type="caution">
    <text evidence="1">The sequence shown here is derived from an EMBL/GenBank/DDBJ whole genome shotgun (WGS) entry which is preliminary data.</text>
</comment>
<dbReference type="STRING" id="411490.ANACAC_00624"/>
<proteinExistence type="predicted"/>
<dbReference type="AlphaFoldDB" id="B0MAP9"/>
<organism evidence="1 2">
    <name type="scientific">Anaerostipes caccae (strain DSM 14662 / CCUG 47493 / JCM 13470 / NCIMB 13811 / L1-92)</name>
    <dbReference type="NCBI Taxonomy" id="411490"/>
    <lineage>
        <taxon>Bacteria</taxon>
        <taxon>Bacillati</taxon>
        <taxon>Bacillota</taxon>
        <taxon>Clostridia</taxon>
        <taxon>Lachnospirales</taxon>
        <taxon>Lachnospiraceae</taxon>
        <taxon>Anaerostipes</taxon>
    </lineage>
</organism>
<keyword evidence="2" id="KW-1185">Reference proteome</keyword>
<dbReference type="eggNOG" id="ENOG5033HXH">
    <property type="taxonomic scope" value="Bacteria"/>
</dbReference>
<dbReference type="HOGENOM" id="CLU_204902_0_0_9"/>
<evidence type="ECO:0000313" key="2">
    <source>
        <dbReference type="Proteomes" id="UP000004935"/>
    </source>
</evidence>
<sequence>MSLSHYICLVGTEKYSSFETGYRLICDMIQQEKYLFQCAKASSDFDLFTKVAM</sequence>
<evidence type="ECO:0000313" key="1">
    <source>
        <dbReference type="EMBL" id="EDR98574.1"/>
    </source>
</evidence>
<name>B0MAP9_ANACD</name>
<reference evidence="1" key="1">
    <citation type="submission" date="2007-11" db="EMBL/GenBank/DDBJ databases">
        <authorList>
            <person name="Fulton L."/>
            <person name="Clifton S."/>
            <person name="Fulton B."/>
            <person name="Xu J."/>
            <person name="Minx P."/>
            <person name="Pepin K.H."/>
            <person name="Johnson M."/>
            <person name="Thiruvilangam P."/>
            <person name="Bhonagiri V."/>
            <person name="Nash W.E."/>
            <person name="Mardis E.R."/>
            <person name="Wilson R.K."/>
        </authorList>
    </citation>
    <scope>NUCLEOTIDE SEQUENCE [LARGE SCALE GENOMIC DNA]</scope>
    <source>
        <strain evidence="1">DSM 14662</strain>
    </source>
</reference>
<gene>
    <name evidence="1" type="ORF">ANACAC_00624</name>
</gene>
<dbReference type="EMBL" id="ABAX03000005">
    <property type="protein sequence ID" value="EDR98574.1"/>
    <property type="molecule type" value="Genomic_DNA"/>
</dbReference>